<dbReference type="EC" id="2.1.1.80" evidence="2"/>
<dbReference type="InterPro" id="IPR013767">
    <property type="entry name" value="PAS_fold"/>
</dbReference>
<dbReference type="RefSeq" id="WP_343908986.1">
    <property type="nucleotide sequence ID" value="NZ_BAAAJE010000019.1"/>
</dbReference>
<dbReference type="InterPro" id="IPR050903">
    <property type="entry name" value="Bact_Chemotaxis_MeTrfase"/>
</dbReference>
<dbReference type="InterPro" id="IPR022641">
    <property type="entry name" value="CheR_N"/>
</dbReference>
<evidence type="ECO:0000256" key="3">
    <source>
        <dbReference type="ARBA" id="ARBA00022603"/>
    </source>
</evidence>
<evidence type="ECO:0000259" key="8">
    <source>
        <dbReference type="PROSITE" id="PS50113"/>
    </source>
</evidence>
<feature type="domain" description="PAC" evidence="8">
    <location>
        <begin position="366"/>
        <end position="418"/>
    </location>
</feature>
<feature type="domain" description="PAS" evidence="7">
    <location>
        <begin position="510"/>
        <end position="572"/>
    </location>
</feature>
<keyword evidence="6" id="KW-0175">Coiled coil</keyword>
<dbReference type="PROSITE" id="PS50113">
    <property type="entry name" value="PAC"/>
    <property type="match status" value="1"/>
</dbReference>
<dbReference type="CDD" id="cd02440">
    <property type="entry name" value="AdoMet_MTases"/>
    <property type="match status" value="1"/>
</dbReference>
<dbReference type="SUPFAM" id="SSF53335">
    <property type="entry name" value="S-adenosyl-L-methionine-dependent methyltransferases"/>
    <property type="match status" value="1"/>
</dbReference>
<dbReference type="EMBL" id="BAAAJE010000019">
    <property type="protein sequence ID" value="GAA1154370.1"/>
    <property type="molecule type" value="Genomic_DNA"/>
</dbReference>
<dbReference type="InterPro" id="IPR013656">
    <property type="entry name" value="PAS_4"/>
</dbReference>
<dbReference type="Pfam" id="PF08448">
    <property type="entry name" value="PAS_4"/>
    <property type="match status" value="1"/>
</dbReference>
<evidence type="ECO:0000259" key="9">
    <source>
        <dbReference type="PROSITE" id="PS50123"/>
    </source>
</evidence>
<dbReference type="CDD" id="cd00130">
    <property type="entry name" value="PAS"/>
    <property type="match status" value="2"/>
</dbReference>
<dbReference type="Pfam" id="PF03705">
    <property type="entry name" value="CheR_N"/>
    <property type="match status" value="1"/>
</dbReference>
<keyword evidence="3" id="KW-0489">Methyltransferase</keyword>
<comment type="catalytic activity">
    <reaction evidence="1">
        <text>L-glutamyl-[protein] + S-adenosyl-L-methionine = [protein]-L-glutamate 5-O-methyl ester + S-adenosyl-L-homocysteine</text>
        <dbReference type="Rhea" id="RHEA:24452"/>
        <dbReference type="Rhea" id="RHEA-COMP:10208"/>
        <dbReference type="Rhea" id="RHEA-COMP:10311"/>
        <dbReference type="ChEBI" id="CHEBI:29973"/>
        <dbReference type="ChEBI" id="CHEBI:57856"/>
        <dbReference type="ChEBI" id="CHEBI:59789"/>
        <dbReference type="ChEBI" id="CHEBI:82795"/>
        <dbReference type="EC" id="2.1.1.80"/>
    </reaction>
</comment>
<accession>A0ABP4F398</accession>
<feature type="domain" description="CheR-type methyltransferase" evidence="9">
    <location>
        <begin position="1"/>
        <end position="270"/>
    </location>
</feature>
<comment type="caution">
    <text evidence="10">The sequence shown here is derived from an EMBL/GenBank/DDBJ whole genome shotgun (WGS) entry which is preliminary data.</text>
</comment>
<proteinExistence type="predicted"/>
<reference evidence="11" key="1">
    <citation type="journal article" date="2019" name="Int. J. Syst. Evol. Microbiol.">
        <title>The Global Catalogue of Microorganisms (GCM) 10K type strain sequencing project: providing services to taxonomists for standard genome sequencing and annotation.</title>
        <authorList>
            <consortium name="The Broad Institute Genomics Platform"/>
            <consortium name="The Broad Institute Genome Sequencing Center for Infectious Disease"/>
            <person name="Wu L."/>
            <person name="Ma J."/>
        </authorList>
    </citation>
    <scope>NUCLEOTIDE SEQUENCE [LARGE SCALE GENOMIC DNA]</scope>
    <source>
        <strain evidence="11">JCM 11813</strain>
    </source>
</reference>
<dbReference type="PANTHER" id="PTHR24422">
    <property type="entry name" value="CHEMOTAXIS PROTEIN METHYLTRANSFERASE"/>
    <property type="match status" value="1"/>
</dbReference>
<evidence type="ECO:0000256" key="1">
    <source>
        <dbReference type="ARBA" id="ARBA00001541"/>
    </source>
</evidence>
<organism evidence="10 11">
    <name type="scientific">Nocardioides aquiterrae</name>
    <dbReference type="NCBI Taxonomy" id="203799"/>
    <lineage>
        <taxon>Bacteria</taxon>
        <taxon>Bacillati</taxon>
        <taxon>Actinomycetota</taxon>
        <taxon>Actinomycetes</taxon>
        <taxon>Propionibacteriales</taxon>
        <taxon>Nocardioidaceae</taxon>
        <taxon>Nocardioides</taxon>
    </lineage>
</organism>
<dbReference type="InterPro" id="IPR000780">
    <property type="entry name" value="CheR_MeTrfase"/>
</dbReference>
<dbReference type="NCBIfam" id="TIGR00229">
    <property type="entry name" value="sensory_box"/>
    <property type="match status" value="2"/>
</dbReference>
<dbReference type="InterPro" id="IPR000700">
    <property type="entry name" value="PAS-assoc_C"/>
</dbReference>
<dbReference type="InterPro" id="IPR036804">
    <property type="entry name" value="CheR_N_sf"/>
</dbReference>
<dbReference type="InterPro" id="IPR000014">
    <property type="entry name" value="PAS"/>
</dbReference>
<dbReference type="SUPFAM" id="SSF55785">
    <property type="entry name" value="PYP-like sensor domain (PAS domain)"/>
    <property type="match status" value="2"/>
</dbReference>
<feature type="coiled-coil region" evidence="6">
    <location>
        <begin position="409"/>
        <end position="506"/>
    </location>
</feature>
<dbReference type="InterPro" id="IPR022642">
    <property type="entry name" value="CheR_C"/>
</dbReference>
<dbReference type="Pfam" id="PF00989">
    <property type="entry name" value="PAS"/>
    <property type="match status" value="1"/>
</dbReference>
<dbReference type="SUPFAM" id="SSF47757">
    <property type="entry name" value="Chemotaxis receptor methyltransferase CheR, N-terminal domain"/>
    <property type="match status" value="1"/>
</dbReference>
<keyword evidence="5" id="KW-0949">S-adenosyl-L-methionine</keyword>
<name>A0ABP4F398_9ACTN</name>
<dbReference type="PRINTS" id="PR00996">
    <property type="entry name" value="CHERMTFRASE"/>
</dbReference>
<dbReference type="Gene3D" id="3.40.50.150">
    <property type="entry name" value="Vaccinia Virus protein VP39"/>
    <property type="match status" value="1"/>
</dbReference>
<dbReference type="PROSITE" id="PS50123">
    <property type="entry name" value="CHER"/>
    <property type="match status" value="1"/>
</dbReference>
<keyword evidence="4" id="KW-0808">Transferase</keyword>
<gene>
    <name evidence="10" type="ORF">GCM10009606_35830</name>
</gene>
<dbReference type="SMART" id="SM00138">
    <property type="entry name" value="MeTrc"/>
    <property type="match status" value="1"/>
</dbReference>
<dbReference type="Gene3D" id="1.10.155.10">
    <property type="entry name" value="Chemotaxis receptor methyltransferase CheR, N-terminal domain"/>
    <property type="match status" value="1"/>
</dbReference>
<dbReference type="PROSITE" id="PS50112">
    <property type="entry name" value="PAS"/>
    <property type="match status" value="1"/>
</dbReference>
<evidence type="ECO:0000256" key="4">
    <source>
        <dbReference type="ARBA" id="ARBA00022679"/>
    </source>
</evidence>
<evidence type="ECO:0000256" key="2">
    <source>
        <dbReference type="ARBA" id="ARBA00012534"/>
    </source>
</evidence>
<dbReference type="SMART" id="SM00091">
    <property type="entry name" value="PAS"/>
    <property type="match status" value="2"/>
</dbReference>
<dbReference type="Gene3D" id="1.10.287.1490">
    <property type="match status" value="1"/>
</dbReference>
<keyword evidence="11" id="KW-1185">Reference proteome</keyword>
<dbReference type="InterPro" id="IPR029063">
    <property type="entry name" value="SAM-dependent_MTases_sf"/>
</dbReference>
<dbReference type="Pfam" id="PF01739">
    <property type="entry name" value="CheR"/>
    <property type="match status" value="1"/>
</dbReference>
<evidence type="ECO:0000259" key="7">
    <source>
        <dbReference type="PROSITE" id="PS50112"/>
    </source>
</evidence>
<protein>
    <recommendedName>
        <fullName evidence="2">protein-glutamate O-methyltransferase</fullName>
        <ecNumber evidence="2">2.1.1.80</ecNumber>
    </recommendedName>
</protein>
<evidence type="ECO:0000313" key="11">
    <source>
        <dbReference type="Proteomes" id="UP001499979"/>
    </source>
</evidence>
<evidence type="ECO:0000313" key="10">
    <source>
        <dbReference type="EMBL" id="GAA1154370.1"/>
    </source>
</evidence>
<dbReference type="InterPro" id="IPR035965">
    <property type="entry name" value="PAS-like_dom_sf"/>
</dbReference>
<dbReference type="Proteomes" id="UP001499979">
    <property type="component" value="Unassembled WGS sequence"/>
</dbReference>
<sequence length="629" mass="71844">MSGSDEDFEALLRHVKEQRGFDFTGYKRASLARRVQRRMEAVGLHAYDEYLDYLILHPDEFTQLFNTILINVTGFFRDRDAWTYLQEELLPQILARREGQPIRVWSAGCATGEEAYTLAMLLAELLGVDEFRDRVKIYATDVDEEALTQARQAIYTERDLAAVPAELRERYFEPAGTRFVFRKELRRSVIFGRNDLVQDAPISHVDVLVCRNTLMYFNAETQGQLLNRMHFALRPDGVLFLGKAEMLLSHSAYFRPIELKRRFFRKIATEPRDRRLVVSSGPGGVQDEEQSELTLLHHAALMSSAAAQIVVDTDGRLALANNRAMHRFGLTSRDVGRPIQDLEVSYRPLELRTHIEDARMQRRAVWIRDVEQVRGAGETLTFDIQVVPLADEAGTELGVTVILNDVTQYRQLQTELTYANRQLEIAYEELQSTNEELETTNEELQSTVEELETTNEELQSTVEELETTNEELQSTNEELETMNEELQSMNDELQFSNDALRDRQDEVERLNRFMTAVLGSMNSGVVVVDGEMQILAWNTRAEDLWGVRTDEALGEHLMNLDIGLPVEELRQPIRAQLADGTSEPAELHLDAVNRRGRHVQVRVTLTHFSDHGGATTAAMLVMDAVDRPE</sequence>
<evidence type="ECO:0000256" key="5">
    <source>
        <dbReference type="ARBA" id="ARBA00022691"/>
    </source>
</evidence>
<evidence type="ECO:0000256" key="6">
    <source>
        <dbReference type="SAM" id="Coils"/>
    </source>
</evidence>
<dbReference type="PANTHER" id="PTHR24422:SF10">
    <property type="entry name" value="CHEMOTAXIS PROTEIN METHYLTRANSFERASE 2"/>
    <property type="match status" value="1"/>
</dbReference>
<dbReference type="Gene3D" id="3.30.450.20">
    <property type="entry name" value="PAS domain"/>
    <property type="match status" value="2"/>
</dbReference>